<evidence type="ECO:0000256" key="2">
    <source>
        <dbReference type="SAM" id="SignalP"/>
    </source>
</evidence>
<dbReference type="AlphaFoldDB" id="A0A2H5MZQ7"/>
<dbReference type="Proteomes" id="UP000236630">
    <property type="component" value="Unassembled WGS sequence"/>
</dbReference>
<accession>A0A2H5MZQ7</accession>
<dbReference type="InterPro" id="IPR035669">
    <property type="entry name" value="SGNH_plant_lipase-like"/>
</dbReference>
<feature type="chain" id="PRO_5014164823" evidence="2">
    <location>
        <begin position="25"/>
        <end position="381"/>
    </location>
</feature>
<dbReference type="InterPro" id="IPR001087">
    <property type="entry name" value="GDSL"/>
</dbReference>
<comment type="similarity">
    <text evidence="1">Belongs to the 'GDSL' lipolytic enzyme family.</text>
</comment>
<dbReference type="STRING" id="55188.A0A2H5MZQ7"/>
<organism evidence="3 4">
    <name type="scientific">Citrus unshiu</name>
    <name type="common">Satsuma mandarin</name>
    <name type="synonym">Citrus nobilis var. unshiu</name>
    <dbReference type="NCBI Taxonomy" id="55188"/>
    <lineage>
        <taxon>Eukaryota</taxon>
        <taxon>Viridiplantae</taxon>
        <taxon>Streptophyta</taxon>
        <taxon>Embryophyta</taxon>
        <taxon>Tracheophyta</taxon>
        <taxon>Spermatophyta</taxon>
        <taxon>Magnoliopsida</taxon>
        <taxon>eudicotyledons</taxon>
        <taxon>Gunneridae</taxon>
        <taxon>Pentapetalae</taxon>
        <taxon>rosids</taxon>
        <taxon>malvids</taxon>
        <taxon>Sapindales</taxon>
        <taxon>Rutaceae</taxon>
        <taxon>Aurantioideae</taxon>
        <taxon>Citrus</taxon>
    </lineage>
</organism>
<dbReference type="PANTHER" id="PTHR45642:SF35">
    <property type="entry name" value="GDSL ESTERASE_LIPASE APG"/>
    <property type="match status" value="1"/>
</dbReference>
<dbReference type="InterPro" id="IPR050592">
    <property type="entry name" value="GDSL_lipolytic_enzyme"/>
</dbReference>
<feature type="signal peptide" evidence="2">
    <location>
        <begin position="1"/>
        <end position="24"/>
    </location>
</feature>
<reference evidence="3 4" key="1">
    <citation type="journal article" date="2017" name="Front. Genet.">
        <title>Draft sequencing of the heterozygous diploid genome of Satsuma (Citrus unshiu Marc.) using a hybrid assembly approach.</title>
        <authorList>
            <person name="Shimizu T."/>
            <person name="Tanizawa Y."/>
            <person name="Mochizuki T."/>
            <person name="Nagasaki H."/>
            <person name="Yoshioka T."/>
            <person name="Toyoda A."/>
            <person name="Fujiyama A."/>
            <person name="Kaminuma E."/>
            <person name="Nakamura Y."/>
        </authorList>
    </citation>
    <scope>NUCLEOTIDE SEQUENCE [LARGE SCALE GENOMIC DNA]</scope>
    <source>
        <strain evidence="4">cv. Miyagawa wase</strain>
    </source>
</reference>
<dbReference type="EMBL" id="BDQV01002990">
    <property type="protein sequence ID" value="GAY33503.1"/>
    <property type="molecule type" value="Genomic_DNA"/>
</dbReference>
<name>A0A2H5MZQ7_CITUN</name>
<gene>
    <name evidence="3" type="ORF">CUMW_281840</name>
</gene>
<dbReference type="Pfam" id="PF00657">
    <property type="entry name" value="Lipase_GDSL"/>
    <property type="match status" value="1"/>
</dbReference>
<proteinExistence type="inferred from homology"/>
<dbReference type="Gene3D" id="3.40.50.1110">
    <property type="entry name" value="SGNH hydrolase"/>
    <property type="match status" value="1"/>
</dbReference>
<dbReference type="PANTHER" id="PTHR45642">
    <property type="entry name" value="GDSL ESTERASE/LIPASE EXL3"/>
    <property type="match status" value="1"/>
</dbReference>
<dbReference type="CDD" id="cd01837">
    <property type="entry name" value="SGNH_plant_lipase_like"/>
    <property type="match status" value="1"/>
</dbReference>
<protein>
    <submittedName>
        <fullName evidence="3">Uncharacterized protein</fullName>
    </submittedName>
</protein>
<comment type="caution">
    <text evidence="3">The sequence shown here is derived from an EMBL/GenBank/DDBJ whole genome shotgun (WGS) entry which is preliminary data.</text>
</comment>
<sequence length="381" mass="42171">MDLCSRKTVVFLVLAFAFASKGYAQDAAPLVPAIISFGDSSVDVGNNNHLLTYFKANYPPYGREFIDHQPTGRFSDGKLVTDFTADTLGFKTYAPAYLSPQATRKNLLIGANFASAGSGYDGNTSIINHAISLTHQLQYYREYQSKLAKLAGRKQSASIIKDAIYIVGAGSGDFLQNYYAKPSLNKVYTPEQYSSMLVKSFSSNLPPSLSFLLFVYELKCNDFLEKVKVIMLPCYEEFVWIGSKEIWSHFIATAGLLSRSKNFIRGCVSRINIAAQQFNKKVNSSASNLQKQLPGLKIVIFDIFKPLHELVQSPSKFGFVEATRSCCGTGTTKRTVFLCNQKSARTCPNASQYVFWDSVHPSQAANKVIADEMIVQGFALI</sequence>
<dbReference type="InterPro" id="IPR036514">
    <property type="entry name" value="SGNH_hydro_sf"/>
</dbReference>
<keyword evidence="4" id="KW-1185">Reference proteome</keyword>
<evidence type="ECO:0000313" key="4">
    <source>
        <dbReference type="Proteomes" id="UP000236630"/>
    </source>
</evidence>
<dbReference type="GO" id="GO:0016788">
    <property type="term" value="F:hydrolase activity, acting on ester bonds"/>
    <property type="evidence" value="ECO:0007669"/>
    <property type="project" value="InterPro"/>
</dbReference>
<keyword evidence="2" id="KW-0732">Signal</keyword>
<evidence type="ECO:0000256" key="1">
    <source>
        <dbReference type="ARBA" id="ARBA00008668"/>
    </source>
</evidence>
<evidence type="ECO:0000313" key="3">
    <source>
        <dbReference type="EMBL" id="GAY33503.1"/>
    </source>
</evidence>
<dbReference type="GO" id="GO:0048046">
    <property type="term" value="C:apoplast"/>
    <property type="evidence" value="ECO:0007669"/>
    <property type="project" value="TreeGrafter"/>
</dbReference>